<dbReference type="InterPro" id="IPR012340">
    <property type="entry name" value="NA-bd_OB-fold"/>
</dbReference>
<dbReference type="FunFam" id="3.30.1370.10:FF:000001">
    <property type="entry name" value="Polyribonucleotide nucleotidyltransferase"/>
    <property type="match status" value="1"/>
</dbReference>
<dbReference type="InterPro" id="IPR036612">
    <property type="entry name" value="KH_dom_type_1_sf"/>
</dbReference>
<dbReference type="GO" id="GO:0004654">
    <property type="term" value="F:polyribonucleotide nucleotidyltransferase activity"/>
    <property type="evidence" value="ECO:0007669"/>
    <property type="project" value="UniProtKB-UniRule"/>
</dbReference>
<dbReference type="FunFam" id="3.30.230.70:FF:000001">
    <property type="entry name" value="Polyribonucleotide nucleotidyltransferase"/>
    <property type="match status" value="1"/>
</dbReference>
<dbReference type="SUPFAM" id="SSF55666">
    <property type="entry name" value="Ribonuclease PH domain 2-like"/>
    <property type="match status" value="2"/>
</dbReference>
<comment type="subcellular location">
    <subcellularLocation>
        <location evidence="5">Cytoplasm</location>
    </subcellularLocation>
</comment>
<dbReference type="EMBL" id="PEUH01000001">
    <property type="protein sequence ID" value="PIV32025.1"/>
    <property type="molecule type" value="Genomic_DNA"/>
</dbReference>
<dbReference type="InterPro" id="IPR015847">
    <property type="entry name" value="ExoRNase_PH_dom2"/>
</dbReference>
<dbReference type="GO" id="GO:0003723">
    <property type="term" value="F:RNA binding"/>
    <property type="evidence" value="ECO:0007669"/>
    <property type="project" value="UniProtKB-UniRule"/>
</dbReference>
<evidence type="ECO:0000259" key="6">
    <source>
        <dbReference type="PROSITE" id="PS50126"/>
    </source>
</evidence>
<dbReference type="SMART" id="SM00316">
    <property type="entry name" value="S1"/>
    <property type="match status" value="1"/>
</dbReference>
<dbReference type="Pfam" id="PF00575">
    <property type="entry name" value="S1"/>
    <property type="match status" value="1"/>
</dbReference>
<dbReference type="CDD" id="cd11364">
    <property type="entry name" value="RNase_PH_PNPase_2"/>
    <property type="match status" value="1"/>
</dbReference>
<feature type="binding site" evidence="5">
    <location>
        <position position="489"/>
    </location>
    <ligand>
        <name>Mg(2+)</name>
        <dbReference type="ChEBI" id="CHEBI:18420"/>
    </ligand>
</feature>
<protein>
    <recommendedName>
        <fullName evidence="5">Polyribonucleotide nucleotidyltransferase</fullName>
        <ecNumber evidence="5">2.7.7.8</ecNumber>
    </recommendedName>
    <alternativeName>
        <fullName evidence="5">Polynucleotide phosphorylase</fullName>
        <shortName evidence="5">PNPase</shortName>
    </alternativeName>
</protein>
<dbReference type="SMART" id="SM00322">
    <property type="entry name" value="KH"/>
    <property type="match status" value="1"/>
</dbReference>
<dbReference type="Gene3D" id="2.40.50.140">
    <property type="entry name" value="Nucleic acid-binding proteins"/>
    <property type="match status" value="1"/>
</dbReference>
<dbReference type="NCBIfam" id="NF008805">
    <property type="entry name" value="PRK11824.1"/>
    <property type="match status" value="1"/>
</dbReference>
<dbReference type="AlphaFoldDB" id="A0A2M7CQU2"/>
<evidence type="ECO:0000256" key="2">
    <source>
        <dbReference type="ARBA" id="ARBA00022679"/>
    </source>
</evidence>
<dbReference type="InterPro" id="IPR027408">
    <property type="entry name" value="PNPase/RNase_PH_dom_sf"/>
</dbReference>
<comment type="caution">
    <text evidence="7">The sequence shown here is derived from an EMBL/GenBank/DDBJ whole genome shotgun (WGS) entry which is preliminary data.</text>
</comment>
<dbReference type="CDD" id="cd11363">
    <property type="entry name" value="RNase_PH_PNPase_1"/>
    <property type="match status" value="1"/>
</dbReference>
<keyword evidence="5" id="KW-0479">Metal-binding</keyword>
<dbReference type="PANTHER" id="PTHR11252">
    <property type="entry name" value="POLYRIBONUCLEOTIDE NUCLEOTIDYLTRANSFERASE"/>
    <property type="match status" value="1"/>
</dbReference>
<dbReference type="SUPFAM" id="SSF50249">
    <property type="entry name" value="Nucleic acid-binding proteins"/>
    <property type="match status" value="1"/>
</dbReference>
<dbReference type="InterPro" id="IPR012162">
    <property type="entry name" value="PNPase"/>
</dbReference>
<dbReference type="HAMAP" id="MF_01595">
    <property type="entry name" value="PNPase"/>
    <property type="match status" value="1"/>
</dbReference>
<dbReference type="Pfam" id="PF00013">
    <property type="entry name" value="KH_1"/>
    <property type="match status" value="1"/>
</dbReference>
<dbReference type="InterPro" id="IPR004088">
    <property type="entry name" value="KH_dom_type_1"/>
</dbReference>
<evidence type="ECO:0000313" key="8">
    <source>
        <dbReference type="Proteomes" id="UP000230595"/>
    </source>
</evidence>
<name>A0A2M7CQU2_9BACT</name>
<dbReference type="CDD" id="cd02393">
    <property type="entry name" value="KH-I_PNPase"/>
    <property type="match status" value="1"/>
</dbReference>
<dbReference type="Proteomes" id="UP000230595">
    <property type="component" value="Unassembled WGS sequence"/>
</dbReference>
<evidence type="ECO:0000256" key="5">
    <source>
        <dbReference type="HAMAP-Rule" id="MF_01595"/>
    </source>
</evidence>
<evidence type="ECO:0000256" key="3">
    <source>
        <dbReference type="ARBA" id="ARBA00022695"/>
    </source>
</evidence>
<dbReference type="PANTHER" id="PTHR11252:SF0">
    <property type="entry name" value="POLYRIBONUCLEOTIDE NUCLEOTIDYLTRANSFERASE 1, MITOCHONDRIAL"/>
    <property type="match status" value="1"/>
</dbReference>
<comment type="catalytic activity">
    <reaction evidence="5">
        <text>RNA(n+1) + phosphate = RNA(n) + a ribonucleoside 5'-diphosphate</text>
        <dbReference type="Rhea" id="RHEA:22096"/>
        <dbReference type="Rhea" id="RHEA-COMP:14527"/>
        <dbReference type="Rhea" id="RHEA-COMP:17342"/>
        <dbReference type="ChEBI" id="CHEBI:43474"/>
        <dbReference type="ChEBI" id="CHEBI:57930"/>
        <dbReference type="ChEBI" id="CHEBI:140395"/>
        <dbReference type="EC" id="2.7.7.8"/>
    </reaction>
</comment>
<dbReference type="PROSITE" id="PS50084">
    <property type="entry name" value="KH_TYPE_1"/>
    <property type="match status" value="1"/>
</dbReference>
<feature type="binding site" evidence="5">
    <location>
        <position position="495"/>
    </location>
    <ligand>
        <name>Mg(2+)</name>
        <dbReference type="ChEBI" id="CHEBI:18420"/>
    </ligand>
</feature>
<dbReference type="InterPro" id="IPR020568">
    <property type="entry name" value="Ribosomal_Su5_D2-typ_SF"/>
</dbReference>
<accession>A0A2M7CQU2</accession>
<dbReference type="Pfam" id="PF01138">
    <property type="entry name" value="RNase_PH"/>
    <property type="match status" value="2"/>
</dbReference>
<dbReference type="PROSITE" id="PS50126">
    <property type="entry name" value="S1"/>
    <property type="match status" value="1"/>
</dbReference>
<reference evidence="8" key="1">
    <citation type="submission" date="2017-09" db="EMBL/GenBank/DDBJ databases">
        <title>Depth-based differentiation of microbial function through sediment-hosted aquifers and enrichment of novel symbionts in the deep terrestrial subsurface.</title>
        <authorList>
            <person name="Probst A.J."/>
            <person name="Ladd B."/>
            <person name="Jarett J.K."/>
            <person name="Geller-Mcgrath D.E."/>
            <person name="Sieber C.M.K."/>
            <person name="Emerson J.B."/>
            <person name="Anantharaman K."/>
            <person name="Thomas B.C."/>
            <person name="Malmstrom R."/>
            <person name="Stieglmeier M."/>
            <person name="Klingl A."/>
            <person name="Woyke T."/>
            <person name="Ryan C.M."/>
            <person name="Banfield J.F."/>
        </authorList>
    </citation>
    <scope>NUCLEOTIDE SEQUENCE [LARGE SCALE GENOMIC DNA]</scope>
</reference>
<dbReference type="Gene3D" id="3.30.1370.10">
    <property type="entry name" value="K Homology domain, type 1"/>
    <property type="match status" value="1"/>
</dbReference>
<comment type="function">
    <text evidence="5">Involved in mRNA degradation. Catalyzes the phosphorolysis of single-stranded polyribonucleotides processively in the 3'- to 5'-direction.</text>
</comment>
<dbReference type="GO" id="GO:0005829">
    <property type="term" value="C:cytosol"/>
    <property type="evidence" value="ECO:0007669"/>
    <property type="project" value="TreeGrafter"/>
</dbReference>
<evidence type="ECO:0000256" key="1">
    <source>
        <dbReference type="ARBA" id="ARBA00007404"/>
    </source>
</evidence>
<gene>
    <name evidence="5" type="primary">pnp</name>
    <name evidence="7" type="ORF">COS33_00020</name>
</gene>
<dbReference type="EC" id="2.7.7.8" evidence="5"/>
<organism evidence="7 8">
    <name type="scientific">Candidatus Wolfebacteria bacterium CG02_land_8_20_14_3_00_37_12</name>
    <dbReference type="NCBI Taxonomy" id="1975066"/>
    <lineage>
        <taxon>Bacteria</taxon>
        <taxon>Candidatus Wolfeibacteriota</taxon>
    </lineage>
</organism>
<keyword evidence="4 5" id="KW-0694">RNA-binding</keyword>
<dbReference type="SUPFAM" id="SSF54791">
    <property type="entry name" value="Eukaryotic type KH-domain (KH-domain type I)"/>
    <property type="match status" value="1"/>
</dbReference>
<dbReference type="Gene3D" id="3.30.230.70">
    <property type="entry name" value="GHMP Kinase, N-terminal domain"/>
    <property type="match status" value="2"/>
</dbReference>
<keyword evidence="2 5" id="KW-0808">Transferase</keyword>
<comment type="similarity">
    <text evidence="1 5">Belongs to the polyribonucleotide nucleotidyltransferase family.</text>
</comment>
<dbReference type="SUPFAM" id="SSF54211">
    <property type="entry name" value="Ribosomal protein S5 domain 2-like"/>
    <property type="match status" value="2"/>
</dbReference>
<evidence type="ECO:0000313" key="7">
    <source>
        <dbReference type="EMBL" id="PIV32025.1"/>
    </source>
</evidence>
<dbReference type="Pfam" id="PF03725">
    <property type="entry name" value="RNase_PH_C"/>
    <property type="match status" value="1"/>
</dbReference>
<dbReference type="PIRSF" id="PIRSF005499">
    <property type="entry name" value="PNPase"/>
    <property type="match status" value="1"/>
</dbReference>
<sequence length="697" mass="76547">MQIKKYEINFGGEKLSVEISDLADQANGSVLVRCGGTVVFSTACISKRIKEGLDYFPLSVEYQEKFYAVGMILGGRFMKREGRPSDEAILTGRLVDRTIRPLFDYRMRNEVQVTVTTLSLDAKNDPDVASIFAASLALGISDIPWDGPVGAVRIGHIGNDMVVNPTYEQKQQTTSDIVISGKQGSINMIEAGAKEISEDQFTVALDKSVEEISKLIEFQKSIIKEIGKPKMAVKLDEPPQEVAELFEKNIMGDLEDTIYNKHQDERYDLKDKWMKLFVEALPNVEKHFADHLFEEEVEKMIQKNVIEKEKRADGRKIDEIRPLFATTGFLPLSHGSGVFFRGGTHVLSIVTLGGPKDAQLIEGMEIQMEKHFMHHYNFPPFSTGETGRMGSPGRREIGHGALVERALSAVIPPREEFPYTIRIVSESMASNGSTSMGSTCASTLALMDAGVPIKAPVVGIAMGIIVNTSEADINKQKYKIITDIQGLEDHYGGMDFKITGTKNGLTAIQLDCKLEGLSAQMLKDAVAKSIPARKQIMETLLSAIAEPRKELSATAPRIIKIMIDPEKIGAVIGPAGKVIKGITEKTGAEIDIEQDGTVLITGRNHKDTDAAKKIIEDLIREFKVGEIIEGEIIKILDFGAIVDLGSGKDGMIHVSELKDGFVKKVEDVVKMGDKVTAKVIRVEDGRIGLSLKQVNSN</sequence>
<keyword evidence="5" id="KW-0460">Magnesium</keyword>
<proteinExistence type="inferred from homology"/>
<dbReference type="InterPro" id="IPR003029">
    <property type="entry name" value="S1_domain"/>
</dbReference>
<dbReference type="InterPro" id="IPR001247">
    <property type="entry name" value="ExoRNase_PH_dom1"/>
</dbReference>
<dbReference type="InterPro" id="IPR004087">
    <property type="entry name" value="KH_dom"/>
</dbReference>
<evidence type="ECO:0000256" key="4">
    <source>
        <dbReference type="ARBA" id="ARBA00022884"/>
    </source>
</evidence>
<dbReference type="GO" id="GO:0000175">
    <property type="term" value="F:3'-5'-RNA exonuclease activity"/>
    <property type="evidence" value="ECO:0007669"/>
    <property type="project" value="TreeGrafter"/>
</dbReference>
<dbReference type="NCBIfam" id="TIGR03591">
    <property type="entry name" value="polynuc_phos"/>
    <property type="match status" value="1"/>
</dbReference>
<dbReference type="InterPro" id="IPR036345">
    <property type="entry name" value="ExoRNase_PH_dom2_sf"/>
</dbReference>
<comment type="cofactor">
    <cofactor evidence="5">
        <name>Mg(2+)</name>
        <dbReference type="ChEBI" id="CHEBI:18420"/>
    </cofactor>
</comment>
<keyword evidence="5" id="KW-0963">Cytoplasm</keyword>
<feature type="domain" description="S1 motif" evidence="6">
    <location>
        <begin position="625"/>
        <end position="692"/>
    </location>
</feature>
<dbReference type="GO" id="GO:0006402">
    <property type="term" value="P:mRNA catabolic process"/>
    <property type="evidence" value="ECO:0007669"/>
    <property type="project" value="UniProtKB-UniRule"/>
</dbReference>
<keyword evidence="3 5" id="KW-0548">Nucleotidyltransferase</keyword>
<dbReference type="GO" id="GO:0000287">
    <property type="term" value="F:magnesium ion binding"/>
    <property type="evidence" value="ECO:0007669"/>
    <property type="project" value="UniProtKB-UniRule"/>
</dbReference>